<evidence type="ECO:0000259" key="12">
    <source>
        <dbReference type="PROSITE" id="PS50929"/>
    </source>
</evidence>
<keyword evidence="4" id="KW-0547">Nucleotide-binding</keyword>
<organism evidence="13 14">
    <name type="scientific">Rhodococcus cercidiphylli</name>
    <dbReference type="NCBI Taxonomy" id="489916"/>
    <lineage>
        <taxon>Bacteria</taxon>
        <taxon>Bacillati</taxon>
        <taxon>Actinomycetota</taxon>
        <taxon>Actinomycetes</taxon>
        <taxon>Mycobacteriales</taxon>
        <taxon>Nocardiaceae</taxon>
        <taxon>Rhodococcus</taxon>
    </lineage>
</organism>
<evidence type="ECO:0000256" key="9">
    <source>
        <dbReference type="ARBA" id="ARBA00023455"/>
    </source>
</evidence>
<dbReference type="SUPFAM" id="SSF52540">
    <property type="entry name" value="P-loop containing nucleoside triphosphate hydrolases"/>
    <property type="match status" value="1"/>
</dbReference>
<dbReference type="PANTHER" id="PTHR24221:SF654">
    <property type="entry name" value="ATP-BINDING CASSETTE SUB-FAMILY B MEMBER 6"/>
    <property type="match status" value="1"/>
</dbReference>
<dbReference type="Proteomes" id="UP001185899">
    <property type="component" value="Unassembled WGS sequence"/>
</dbReference>
<keyword evidence="14" id="KW-1185">Reference proteome</keyword>
<dbReference type="GO" id="GO:0005524">
    <property type="term" value="F:ATP binding"/>
    <property type="evidence" value="ECO:0007669"/>
    <property type="project" value="UniProtKB-KW"/>
</dbReference>
<accession>A0ABU4B4E7</accession>
<evidence type="ECO:0000256" key="6">
    <source>
        <dbReference type="ARBA" id="ARBA00022967"/>
    </source>
</evidence>
<dbReference type="CDD" id="cd07346">
    <property type="entry name" value="ABC_6TM_exporters"/>
    <property type="match status" value="1"/>
</dbReference>
<dbReference type="SUPFAM" id="SSF90123">
    <property type="entry name" value="ABC transporter transmembrane region"/>
    <property type="match status" value="1"/>
</dbReference>
<dbReference type="Pfam" id="PF00664">
    <property type="entry name" value="ABC_membrane"/>
    <property type="match status" value="1"/>
</dbReference>
<dbReference type="Pfam" id="PF00005">
    <property type="entry name" value="ABC_tran"/>
    <property type="match status" value="1"/>
</dbReference>
<dbReference type="PROSITE" id="PS50893">
    <property type="entry name" value="ABC_TRANSPORTER_2"/>
    <property type="match status" value="1"/>
</dbReference>
<comment type="subcellular location">
    <subcellularLocation>
        <location evidence="1">Cell inner membrane</location>
        <topology evidence="1">Multi-pass membrane protein</topology>
    </subcellularLocation>
</comment>
<evidence type="ECO:0000256" key="4">
    <source>
        <dbReference type="ARBA" id="ARBA00022741"/>
    </source>
</evidence>
<comment type="similarity">
    <text evidence="9">Belongs to the ABC transporter superfamily. Siderophore-Fe(3+) uptake transporter (SIUT) (TC 3.A.1.21) family.</text>
</comment>
<dbReference type="InterPro" id="IPR027417">
    <property type="entry name" value="P-loop_NTPase"/>
</dbReference>
<feature type="domain" description="ABC transmembrane type-1" evidence="12">
    <location>
        <begin position="35"/>
        <end position="313"/>
    </location>
</feature>
<dbReference type="SMART" id="SM00382">
    <property type="entry name" value="AAA"/>
    <property type="match status" value="1"/>
</dbReference>
<dbReference type="EMBL" id="JAWLKE010000010">
    <property type="protein sequence ID" value="MDV6233357.1"/>
    <property type="molecule type" value="Genomic_DNA"/>
</dbReference>
<keyword evidence="5 13" id="KW-0067">ATP-binding</keyword>
<evidence type="ECO:0000256" key="3">
    <source>
        <dbReference type="ARBA" id="ARBA00022692"/>
    </source>
</evidence>
<dbReference type="Gene3D" id="1.20.1560.10">
    <property type="entry name" value="ABC transporter type 1, transmembrane domain"/>
    <property type="match status" value="1"/>
</dbReference>
<evidence type="ECO:0000313" key="13">
    <source>
        <dbReference type="EMBL" id="MDV6233357.1"/>
    </source>
</evidence>
<feature type="transmembrane region" description="Helical" evidence="10">
    <location>
        <begin position="29"/>
        <end position="55"/>
    </location>
</feature>
<evidence type="ECO:0000256" key="10">
    <source>
        <dbReference type="SAM" id="Phobius"/>
    </source>
</evidence>
<keyword evidence="8 10" id="KW-0472">Membrane</keyword>
<dbReference type="InterPro" id="IPR039421">
    <property type="entry name" value="Type_1_exporter"/>
</dbReference>
<evidence type="ECO:0000256" key="2">
    <source>
        <dbReference type="ARBA" id="ARBA00022519"/>
    </source>
</evidence>
<proteinExistence type="inferred from homology"/>
<sequence length="586" mass="61378">MTDDTRLPIATAGRSWSWLRGQLAARPGLVAVTPFVGIVSAVSALAPILILGRLVDEVVAGAPPGRIVMVVVLVMIAAGVNGVFAGLMAYLVAKLGEGVVAQLREQVVTRVLALPTRTVERAGRGDVLSRISDDVSQVTRAVNGVLPAVVNAVLLIGVSVVTMYGIDWRLGLAGSLALPLYVTALRWYLPRSGPLYAAERAAMGDRSQALISNIQGARTVRAYRREDTAVASVETESERARDSSIATFTLLTRFVGKENRAELVGLTIILSTGFFLVRGDLVTLGAVTAATLMFHRLFNPLGTVLFLFDDIQSAGASLDRLVGVVDMASTRTTGIDAEPVDATLELSDVTYAYATGGDVLHGISLSVPAGSTVAVVGSTGAGKTTAALLAAGSLEPDRGSVTLGGIPLRDLGTDRLRRHIAILSQDVHVSAGPLADDLRLADPDADDTALWDALDRVRAADWVRALPEGLDTRIGENGHPLSASQGQQLALARLILSDPPVAILDEATAEAGSSGARLLEEAASAATEGRTTVIVAHRLTQAVAADTVVVLEHGRVVESGTHSDLVTADGRYARLWSAWSGRTDVE</sequence>
<keyword evidence="6" id="KW-1278">Translocase</keyword>
<evidence type="ECO:0000256" key="5">
    <source>
        <dbReference type="ARBA" id="ARBA00022840"/>
    </source>
</evidence>
<feature type="transmembrane region" description="Helical" evidence="10">
    <location>
        <begin position="67"/>
        <end position="93"/>
    </location>
</feature>
<dbReference type="PROSITE" id="PS50929">
    <property type="entry name" value="ABC_TM1F"/>
    <property type="match status" value="1"/>
</dbReference>
<dbReference type="RefSeq" id="WP_317549582.1">
    <property type="nucleotide sequence ID" value="NZ_JAWLKE010000010.1"/>
</dbReference>
<keyword evidence="7 10" id="KW-1133">Transmembrane helix</keyword>
<feature type="domain" description="ABC transporter" evidence="11">
    <location>
        <begin position="344"/>
        <end position="578"/>
    </location>
</feature>
<dbReference type="PANTHER" id="PTHR24221">
    <property type="entry name" value="ATP-BINDING CASSETTE SUB-FAMILY B"/>
    <property type="match status" value="1"/>
</dbReference>
<evidence type="ECO:0000256" key="7">
    <source>
        <dbReference type="ARBA" id="ARBA00022989"/>
    </source>
</evidence>
<dbReference type="InterPro" id="IPR003593">
    <property type="entry name" value="AAA+_ATPase"/>
</dbReference>
<dbReference type="Gene3D" id="3.40.50.300">
    <property type="entry name" value="P-loop containing nucleotide triphosphate hydrolases"/>
    <property type="match status" value="1"/>
</dbReference>
<keyword evidence="2" id="KW-1003">Cell membrane</keyword>
<name>A0ABU4B4E7_9NOCA</name>
<reference evidence="13 14" key="1">
    <citation type="submission" date="2023-10" db="EMBL/GenBank/DDBJ databases">
        <title>Development of a sustainable strategy for remediation of hydrocarbon-contaminated territories based on the waste exchange concept.</title>
        <authorList>
            <person name="Krivoruchko A."/>
        </authorList>
    </citation>
    <scope>NUCLEOTIDE SEQUENCE [LARGE SCALE GENOMIC DNA]</scope>
    <source>
        <strain evidence="13 14">IEGM 1322</strain>
    </source>
</reference>
<comment type="caution">
    <text evidence="13">The sequence shown here is derived from an EMBL/GenBank/DDBJ whole genome shotgun (WGS) entry which is preliminary data.</text>
</comment>
<dbReference type="InterPro" id="IPR036640">
    <property type="entry name" value="ABC1_TM_sf"/>
</dbReference>
<keyword evidence="2" id="KW-0997">Cell inner membrane</keyword>
<evidence type="ECO:0000256" key="8">
    <source>
        <dbReference type="ARBA" id="ARBA00023136"/>
    </source>
</evidence>
<dbReference type="InterPro" id="IPR011527">
    <property type="entry name" value="ABC1_TM_dom"/>
</dbReference>
<evidence type="ECO:0000313" key="14">
    <source>
        <dbReference type="Proteomes" id="UP001185899"/>
    </source>
</evidence>
<dbReference type="InterPro" id="IPR003439">
    <property type="entry name" value="ABC_transporter-like_ATP-bd"/>
</dbReference>
<feature type="transmembrane region" description="Helical" evidence="10">
    <location>
        <begin position="145"/>
        <end position="166"/>
    </location>
</feature>
<evidence type="ECO:0000259" key="11">
    <source>
        <dbReference type="PROSITE" id="PS50893"/>
    </source>
</evidence>
<keyword evidence="3 10" id="KW-0812">Transmembrane</keyword>
<protein>
    <submittedName>
        <fullName evidence="13">ABC transporter ATP-binding protein</fullName>
    </submittedName>
</protein>
<evidence type="ECO:0000256" key="1">
    <source>
        <dbReference type="ARBA" id="ARBA00004429"/>
    </source>
</evidence>
<gene>
    <name evidence="13" type="ORF">R3P95_22610</name>
</gene>